<dbReference type="RefSeq" id="XP_002782388.1">
    <property type="nucleotide sequence ID" value="XM_002782342.1"/>
</dbReference>
<dbReference type="InParanoid" id="C5KMM5"/>
<evidence type="ECO:0000313" key="1">
    <source>
        <dbReference type="EMBL" id="EER14183.1"/>
    </source>
</evidence>
<name>C5KMM5_PERM5</name>
<evidence type="ECO:0000313" key="2">
    <source>
        <dbReference type="Proteomes" id="UP000007800"/>
    </source>
</evidence>
<feature type="non-terminal residue" evidence="1">
    <location>
        <position position="73"/>
    </location>
</feature>
<organism evidence="2">
    <name type="scientific">Perkinsus marinus (strain ATCC 50983 / TXsc)</name>
    <dbReference type="NCBI Taxonomy" id="423536"/>
    <lineage>
        <taxon>Eukaryota</taxon>
        <taxon>Sar</taxon>
        <taxon>Alveolata</taxon>
        <taxon>Perkinsozoa</taxon>
        <taxon>Perkinsea</taxon>
        <taxon>Perkinsida</taxon>
        <taxon>Perkinsidae</taxon>
        <taxon>Perkinsus</taxon>
    </lineage>
</organism>
<proteinExistence type="predicted"/>
<gene>
    <name evidence="1" type="ORF">Pmar_PMAR029247</name>
</gene>
<protein>
    <submittedName>
        <fullName evidence="1">Uncharacterized protein</fullName>
    </submittedName>
</protein>
<keyword evidence="2" id="KW-1185">Reference proteome</keyword>
<feature type="non-terminal residue" evidence="1">
    <location>
        <position position="1"/>
    </location>
</feature>
<reference evidence="1 2" key="1">
    <citation type="submission" date="2008-07" db="EMBL/GenBank/DDBJ databases">
        <authorList>
            <person name="El-Sayed N."/>
            <person name="Caler E."/>
            <person name="Inman J."/>
            <person name="Amedeo P."/>
            <person name="Hass B."/>
            <person name="Wortman J."/>
        </authorList>
    </citation>
    <scope>NUCLEOTIDE SEQUENCE [LARGE SCALE GENOMIC DNA]</scope>
    <source>
        <strain evidence="2">ATCC 50983 / TXsc</strain>
    </source>
</reference>
<dbReference type="AlphaFoldDB" id="C5KMM5"/>
<accession>C5KMM5</accession>
<dbReference type="Proteomes" id="UP000007800">
    <property type="component" value="Unassembled WGS sequence"/>
</dbReference>
<dbReference type="GeneID" id="9060143"/>
<dbReference type="EMBL" id="GG674496">
    <property type="protein sequence ID" value="EER14183.1"/>
    <property type="molecule type" value="Genomic_DNA"/>
</dbReference>
<sequence length="73" mass="8452">LLSVRASPPLLPSDTEQKQLVRTIELLHKRMLSVRSNFVTVRDALNKHLEDLLKHSSQLKHQRSEALDSIKRE</sequence>